<dbReference type="Pfam" id="PF00932">
    <property type="entry name" value="LTD"/>
    <property type="match status" value="1"/>
</dbReference>
<dbReference type="PROSITE" id="PS50853">
    <property type="entry name" value="FN3"/>
    <property type="match status" value="1"/>
</dbReference>
<dbReference type="EMBL" id="JBHSKT010000001">
    <property type="protein sequence ID" value="MFC5269453.1"/>
    <property type="molecule type" value="Genomic_DNA"/>
</dbReference>
<feature type="domain" description="Fibronectin type-III" evidence="1">
    <location>
        <begin position="766"/>
        <end position="858"/>
    </location>
</feature>
<proteinExistence type="predicted"/>
<dbReference type="InterPro" id="IPR036415">
    <property type="entry name" value="Lamin_tail_dom_sf"/>
</dbReference>
<dbReference type="Pfam" id="PF13287">
    <property type="entry name" value="Fn3_assoc"/>
    <property type="match status" value="1"/>
</dbReference>
<dbReference type="InterPro" id="IPR026444">
    <property type="entry name" value="Secre_tail"/>
</dbReference>
<dbReference type="InterPro" id="IPR036116">
    <property type="entry name" value="FN3_sf"/>
</dbReference>
<dbReference type="Gene3D" id="2.60.40.10">
    <property type="entry name" value="Immunoglobulins"/>
    <property type="match status" value="1"/>
</dbReference>
<dbReference type="Pfam" id="PF18962">
    <property type="entry name" value="Por_Secre_tail"/>
    <property type="match status" value="1"/>
</dbReference>
<keyword evidence="3" id="KW-0808">Transferase</keyword>
<evidence type="ECO:0000313" key="4">
    <source>
        <dbReference type="Proteomes" id="UP001596161"/>
    </source>
</evidence>
<dbReference type="Gene3D" id="2.60.40.1260">
    <property type="entry name" value="Lamin Tail domain"/>
    <property type="match status" value="1"/>
</dbReference>
<evidence type="ECO:0000259" key="2">
    <source>
        <dbReference type="PROSITE" id="PS51841"/>
    </source>
</evidence>
<comment type="caution">
    <text evidence="3">The sequence shown here is derived from an EMBL/GenBank/DDBJ whole genome shotgun (WGS) entry which is preliminary data.</text>
</comment>
<dbReference type="PROSITE" id="PS51841">
    <property type="entry name" value="LTD"/>
    <property type="match status" value="1"/>
</dbReference>
<reference evidence="4" key="1">
    <citation type="journal article" date="2019" name="Int. J. Syst. Evol. Microbiol.">
        <title>The Global Catalogue of Microorganisms (GCM) 10K type strain sequencing project: providing services to taxonomists for standard genome sequencing and annotation.</title>
        <authorList>
            <consortium name="The Broad Institute Genomics Platform"/>
            <consortium name="The Broad Institute Genome Sequencing Center for Infectious Disease"/>
            <person name="Wu L."/>
            <person name="Ma J."/>
        </authorList>
    </citation>
    <scope>NUCLEOTIDE SEQUENCE [LARGE SCALE GENOMIC DNA]</scope>
    <source>
        <strain evidence="4">KACC 12602</strain>
    </source>
</reference>
<name>A0ABW0E5C0_9BACT</name>
<dbReference type="Pfam" id="PF08757">
    <property type="entry name" value="CotH"/>
    <property type="match status" value="1"/>
</dbReference>
<dbReference type="InterPro" id="IPR003961">
    <property type="entry name" value="FN3_dom"/>
</dbReference>
<keyword evidence="4" id="KW-1185">Reference proteome</keyword>
<dbReference type="InterPro" id="IPR013783">
    <property type="entry name" value="Ig-like_fold"/>
</dbReference>
<accession>A0ABW0E5C0</accession>
<gene>
    <name evidence="3" type="ORF">ACFPIB_02450</name>
</gene>
<dbReference type="InterPro" id="IPR044060">
    <property type="entry name" value="Bacterial_rp_domain"/>
</dbReference>
<dbReference type="Pfam" id="PF18998">
    <property type="entry name" value="Flg_new_2"/>
    <property type="match status" value="4"/>
</dbReference>
<feature type="domain" description="LTD" evidence="2">
    <location>
        <begin position="1"/>
        <end position="121"/>
    </location>
</feature>
<evidence type="ECO:0000313" key="3">
    <source>
        <dbReference type="EMBL" id="MFC5269453.1"/>
    </source>
</evidence>
<dbReference type="InterPro" id="IPR001322">
    <property type="entry name" value="Lamin_tail_dom"/>
</dbReference>
<dbReference type="NCBIfam" id="TIGR04183">
    <property type="entry name" value="Por_Secre_tail"/>
    <property type="match status" value="1"/>
</dbReference>
<dbReference type="InterPro" id="IPR014867">
    <property type="entry name" value="Spore_coat_CotH_CotH2/3/7"/>
</dbReference>
<dbReference type="SUPFAM" id="SSF74853">
    <property type="entry name" value="Lamin A/C globular tail domain"/>
    <property type="match status" value="1"/>
</dbReference>
<evidence type="ECO:0000259" key="1">
    <source>
        <dbReference type="PROSITE" id="PS50853"/>
    </source>
</evidence>
<dbReference type="SUPFAM" id="SSF49265">
    <property type="entry name" value="Fibronectin type III"/>
    <property type="match status" value="1"/>
</dbReference>
<keyword evidence="3" id="KW-0418">Kinase</keyword>
<dbReference type="Proteomes" id="UP001596161">
    <property type="component" value="Unassembled WGS sequence"/>
</dbReference>
<sequence>MLNATYPIAINEVMSSNTSTITDEDGAYSDWIELVNYGTTPIDLQGFGLTDLSSTPFKWVFPAKVMAPGEFLLVWASSKDRTDPSLPLHTNFAISAGGEDIVITAPDGTLVDQMPSFAMTANLSRGRLPDGTGAFQSFSIASPGTSNQGGVSNQTLANPVFSTAPGIYPTNLTLSITHPAVSGVTIRYTLDGSEPTATSPVYQQPLQIVDRSGEPNAHSMIPTNFISSGSRAWVAPSAVIRKGTIIRAKAFTSNNLVSEVITGTYIVLPGRQYTLPVISVVSPHDSLFSNAKGIYVPGVNYVSGDDASGNYEQRGDAWERPGSIEFFGPGLNFQQNIGLRINGDFSRRFPQKSLRIVANGKYGKGTLDYPVFPNYPYSSFKRWVLRNSGNDWGHTMFKDAVTHLLAKHILPVQAYRPTVVFLNGEYWGIHNIRERSDKHYLATHFGVDPDNIDYLSRDREIEEGDAVHYNEMLNYIRNTNLSVSSNFEGLKTRMDVDDFTNYFSVEIYTGNDDWPQSNIDYWRARVPFNPNAPKGQDGRWRWIFADTDEGFGDPAFNSIAWITAVQHPDGGEEWPNFILRNLLTNQQFKYDFINRIADHLNTAFIPSRVIQVIDSIAPLLQPEMPEHIQRWSKPSSVSNWSQEVQDLRNFATARPGYVRQHLVQEFNLASQAVINLNVSDKVHGSIKINTLVINSNTVGINVSQPYPWQGVYFQGVPVTLKALANQGYRFDHWTVGSQVLQDEEIVVNPTNNLAVTAFFVPSSSTAPTLLLPVNNATGVAVQPTLSWNSFSGALSYRLQVSLNAGFSTTVLDQANISATSATVPGLANNTVYYWRVLATLSTGVSDWSETRSFTTISQAPAQFSLNVTANGSGSVAKTPDQATYAANSTVQLAATPATGFQFSGWSGDASGSTNPLTVTMSSNKNITATFTAIPTTGVTGFELINASSDQPIQSLVSGAVLNLATLPTRKLNIRALTNPTTVGSVGFNLSGQQTKTRSDDSGPIYSLQGDKNGNYSNWTPPGGNYTLTARTYTGSNGSGTASAPTTITFSVIDQVNPPVTYTLNTTTSAGGSVSRNPNQATYNSGSTVTLTATPLAGYQFSGWSGDASGATNPLTVTMNSNKNITATFIQVTTQYSLSVIINGSGSVAKSPDQVTYLSGTSVQLTAMPSAGFQFSGWSGNASGSTNPLTVTMNSNMNITASFTATPTTGVTGFNLINASADNVIRPLVTGDIINLATLPTRKLNIQALTNPNIVGSVAFNLSGQQTKVRSDESGPTYSLFGDSNGDYSSWTPTVGSYTLTARTYTGANGSGTPSAVTSIGFSVIDQANTRLATTSSVPETVGNQHVKVSPNPFKDGLTIELPAGIEAEKATVTLSNLVGKTVYQKELKVDGGLQTIELYDLPDLSKGMYTLKLRLNESPVILKVVKQ</sequence>
<protein>
    <submittedName>
        <fullName evidence="3">CotH kinase family protein</fullName>
    </submittedName>
</protein>
<organism evidence="3 4">
    <name type="scientific">Adhaeribacter terreus</name>
    <dbReference type="NCBI Taxonomy" id="529703"/>
    <lineage>
        <taxon>Bacteria</taxon>
        <taxon>Pseudomonadati</taxon>
        <taxon>Bacteroidota</taxon>
        <taxon>Cytophagia</taxon>
        <taxon>Cytophagales</taxon>
        <taxon>Hymenobacteraceae</taxon>
        <taxon>Adhaeribacter</taxon>
    </lineage>
</organism>
<dbReference type="InterPro" id="IPR026876">
    <property type="entry name" value="Fn3_assoc_repeat"/>
</dbReference>
<dbReference type="CDD" id="cd00063">
    <property type="entry name" value="FN3"/>
    <property type="match status" value="1"/>
</dbReference>
<dbReference type="GO" id="GO:0016301">
    <property type="term" value="F:kinase activity"/>
    <property type="evidence" value="ECO:0007669"/>
    <property type="project" value="UniProtKB-KW"/>
</dbReference>